<name>A0A9Q1CTX9_CONCO</name>
<keyword evidence="4" id="KW-0472">Membrane</keyword>
<dbReference type="PANTHER" id="PTHR10903">
    <property type="entry name" value="GTPASE, IMAP FAMILY MEMBER-RELATED"/>
    <property type="match status" value="1"/>
</dbReference>
<dbReference type="Proteomes" id="UP001152803">
    <property type="component" value="Unassembled WGS sequence"/>
</dbReference>
<keyword evidence="4" id="KW-1133">Transmembrane helix</keyword>
<dbReference type="PANTHER" id="PTHR10903:SF184">
    <property type="entry name" value="GTP-BINDING PROTEIN A"/>
    <property type="match status" value="1"/>
</dbReference>
<accession>A0A9Q1CTX9</accession>
<evidence type="ECO:0000256" key="4">
    <source>
        <dbReference type="SAM" id="Phobius"/>
    </source>
</evidence>
<dbReference type="Pfam" id="PF04548">
    <property type="entry name" value="AIG1"/>
    <property type="match status" value="1"/>
</dbReference>
<comment type="similarity">
    <text evidence="1">Belongs to the TRAFAC class TrmE-Era-EngA-EngB-Septin-like GTPase superfamily. AIG1/Toc34/Toc159-like paraseptin GTPase family. IAN subfamily.</text>
</comment>
<evidence type="ECO:0000259" key="5">
    <source>
        <dbReference type="Pfam" id="PF04548"/>
    </source>
</evidence>
<organism evidence="6 7">
    <name type="scientific">Conger conger</name>
    <name type="common">Conger eel</name>
    <name type="synonym">Muraena conger</name>
    <dbReference type="NCBI Taxonomy" id="82655"/>
    <lineage>
        <taxon>Eukaryota</taxon>
        <taxon>Metazoa</taxon>
        <taxon>Chordata</taxon>
        <taxon>Craniata</taxon>
        <taxon>Vertebrata</taxon>
        <taxon>Euteleostomi</taxon>
        <taxon>Actinopterygii</taxon>
        <taxon>Neopterygii</taxon>
        <taxon>Teleostei</taxon>
        <taxon>Anguilliformes</taxon>
        <taxon>Congridae</taxon>
        <taxon>Conger</taxon>
    </lineage>
</organism>
<keyword evidence="4" id="KW-0812">Transmembrane</keyword>
<evidence type="ECO:0000256" key="3">
    <source>
        <dbReference type="ARBA" id="ARBA00023134"/>
    </source>
</evidence>
<feature type="transmembrane region" description="Helical" evidence="4">
    <location>
        <begin position="113"/>
        <end position="131"/>
    </location>
</feature>
<dbReference type="OrthoDB" id="8955237at2759"/>
<dbReference type="InterPro" id="IPR045058">
    <property type="entry name" value="GIMA/IAN/Toc"/>
</dbReference>
<evidence type="ECO:0000313" key="7">
    <source>
        <dbReference type="Proteomes" id="UP001152803"/>
    </source>
</evidence>
<feature type="transmembrane region" description="Helical" evidence="4">
    <location>
        <begin position="84"/>
        <end position="107"/>
    </location>
</feature>
<dbReference type="InterPro" id="IPR027417">
    <property type="entry name" value="P-loop_NTPase"/>
</dbReference>
<keyword evidence="2" id="KW-0547">Nucleotide-binding</keyword>
<reference evidence="6" key="1">
    <citation type="journal article" date="2023" name="Science">
        <title>Genome structures resolve the early diversification of teleost fishes.</title>
        <authorList>
            <person name="Parey E."/>
            <person name="Louis A."/>
            <person name="Montfort J."/>
            <person name="Bouchez O."/>
            <person name="Roques C."/>
            <person name="Iampietro C."/>
            <person name="Lluch J."/>
            <person name="Castinel A."/>
            <person name="Donnadieu C."/>
            <person name="Desvignes T."/>
            <person name="Floi Bucao C."/>
            <person name="Jouanno E."/>
            <person name="Wen M."/>
            <person name="Mejri S."/>
            <person name="Dirks R."/>
            <person name="Jansen H."/>
            <person name="Henkel C."/>
            <person name="Chen W.J."/>
            <person name="Zahm M."/>
            <person name="Cabau C."/>
            <person name="Klopp C."/>
            <person name="Thompson A.W."/>
            <person name="Robinson-Rechavi M."/>
            <person name="Braasch I."/>
            <person name="Lecointre G."/>
            <person name="Bobe J."/>
            <person name="Postlethwait J.H."/>
            <person name="Berthelot C."/>
            <person name="Roest Crollius H."/>
            <person name="Guiguen Y."/>
        </authorList>
    </citation>
    <scope>NUCLEOTIDE SEQUENCE</scope>
    <source>
        <strain evidence="6">Concon-B</strain>
    </source>
</reference>
<evidence type="ECO:0000256" key="1">
    <source>
        <dbReference type="ARBA" id="ARBA00008535"/>
    </source>
</evidence>
<comment type="caution">
    <text evidence="6">The sequence shown here is derived from an EMBL/GenBank/DDBJ whole genome shotgun (WGS) entry which is preliminary data.</text>
</comment>
<dbReference type="GO" id="GO:0005525">
    <property type="term" value="F:GTP binding"/>
    <property type="evidence" value="ECO:0007669"/>
    <property type="project" value="UniProtKB-KW"/>
</dbReference>
<proteinExistence type="inferred from homology"/>
<dbReference type="Gene3D" id="3.40.50.300">
    <property type="entry name" value="P-loop containing nucleotide triphosphate hydrolases"/>
    <property type="match status" value="1"/>
</dbReference>
<protein>
    <recommendedName>
        <fullName evidence="5">AIG1-type G domain-containing protein</fullName>
    </recommendedName>
</protein>
<evidence type="ECO:0000256" key="2">
    <source>
        <dbReference type="ARBA" id="ARBA00022741"/>
    </source>
</evidence>
<evidence type="ECO:0000313" key="6">
    <source>
        <dbReference type="EMBL" id="KAJ8245237.1"/>
    </source>
</evidence>
<dbReference type="AlphaFoldDB" id="A0A9Q1CTX9"/>
<dbReference type="EMBL" id="JAFJMO010001018">
    <property type="protein sequence ID" value="KAJ8245237.1"/>
    <property type="molecule type" value="Genomic_DNA"/>
</dbReference>
<keyword evidence="7" id="KW-1185">Reference proteome</keyword>
<keyword evidence="3" id="KW-0342">GTP-binding</keyword>
<sequence length="134" mass="15790">MYNYTTVLFTHRDNMEMTGERLQDHIENANPHLKSLLEKCGQRYHVFDNRKKDDRKQVKELVKIVDEMVQANGGKHYERPPSPYVKIISVCTLFSCAALLRCLWTYWNNVDDVKPIWFSGTVFGIGIIWLARQR</sequence>
<dbReference type="InterPro" id="IPR006703">
    <property type="entry name" value="G_AIG1"/>
</dbReference>
<gene>
    <name evidence="6" type="ORF">COCON_G00235550</name>
</gene>
<feature type="domain" description="AIG1-type G" evidence="5">
    <location>
        <begin position="2"/>
        <end position="79"/>
    </location>
</feature>